<keyword evidence="3" id="KW-1185">Reference proteome</keyword>
<organism evidence="2 3">
    <name type="scientific">Spirochaeta lutea</name>
    <dbReference type="NCBI Taxonomy" id="1480694"/>
    <lineage>
        <taxon>Bacteria</taxon>
        <taxon>Pseudomonadati</taxon>
        <taxon>Spirochaetota</taxon>
        <taxon>Spirochaetia</taxon>
        <taxon>Spirochaetales</taxon>
        <taxon>Spirochaetaceae</taxon>
        <taxon>Spirochaeta</taxon>
    </lineage>
</organism>
<feature type="transmembrane region" description="Helical" evidence="1">
    <location>
        <begin position="237"/>
        <end position="253"/>
    </location>
</feature>
<feature type="transmembrane region" description="Helical" evidence="1">
    <location>
        <begin position="32"/>
        <end position="55"/>
    </location>
</feature>
<dbReference type="EMBL" id="JNUP01000059">
    <property type="protein sequence ID" value="KGE72235.1"/>
    <property type="molecule type" value="Genomic_DNA"/>
</dbReference>
<gene>
    <name evidence="2" type="ORF">DC28_07605</name>
</gene>
<keyword evidence="1" id="KW-0812">Transmembrane</keyword>
<keyword evidence="1" id="KW-0472">Membrane</keyword>
<dbReference type="STRING" id="1480694.DC28_07605"/>
<dbReference type="Proteomes" id="UP000029692">
    <property type="component" value="Unassembled WGS sequence"/>
</dbReference>
<evidence type="ECO:0000313" key="3">
    <source>
        <dbReference type="Proteomes" id="UP000029692"/>
    </source>
</evidence>
<evidence type="ECO:0000256" key="1">
    <source>
        <dbReference type="SAM" id="Phobius"/>
    </source>
</evidence>
<accession>A0A098QWH9</accession>
<evidence type="ECO:0000313" key="2">
    <source>
        <dbReference type="EMBL" id="KGE72235.1"/>
    </source>
</evidence>
<reference evidence="2 3" key="1">
    <citation type="submission" date="2014-05" db="EMBL/GenBank/DDBJ databases">
        <title>De novo Genome Sequence of Spirocheata sp.</title>
        <authorList>
            <person name="Shivani Y."/>
            <person name="Subhash Y."/>
            <person name="Tushar L."/>
            <person name="Sasikala C."/>
            <person name="Ramana C.V."/>
        </authorList>
    </citation>
    <scope>NUCLEOTIDE SEQUENCE [LARGE SCALE GENOMIC DNA]</scope>
    <source>
        <strain evidence="2 3">JC230</strain>
    </source>
</reference>
<comment type="caution">
    <text evidence="2">The sequence shown here is derived from an EMBL/GenBank/DDBJ whole genome shotgun (WGS) entry which is preliminary data.</text>
</comment>
<sequence length="254" mass="28088">MNPTLMHVKPGRGTLYRSDPRLLLPLYIVSNILLYLQDLGWLLASLLLILGAYLGSRLSMKAFFRELGVFWVLILFTLISSLFASLTQQSWVLLIQGTTTALRLLVSIALANLFMSVVSARAIRDTLLWYIRPVSVKTAIHTSLAVSIMIAAIPGLLDALETSRAAIRMRGINPLRHPLSYTLALAIQALVQVQLFVEHTELAVRARGFHPDDPPSLNFFQSPTSTEQNHGFCGKDALVLTGWLIFLIVALVVG</sequence>
<dbReference type="RefSeq" id="WP_037547359.1">
    <property type="nucleotide sequence ID" value="NZ_JNUP01000059.1"/>
</dbReference>
<proteinExistence type="predicted"/>
<feature type="transmembrane region" description="Helical" evidence="1">
    <location>
        <begin position="93"/>
        <end position="118"/>
    </location>
</feature>
<feature type="transmembrane region" description="Helical" evidence="1">
    <location>
        <begin position="67"/>
        <end position="87"/>
    </location>
</feature>
<keyword evidence="1" id="KW-1133">Transmembrane helix</keyword>
<name>A0A098QWH9_9SPIO</name>
<protein>
    <recommendedName>
        <fullName evidence="4">Cobalt transporter</fullName>
    </recommendedName>
</protein>
<dbReference type="AlphaFoldDB" id="A0A098QWH9"/>
<evidence type="ECO:0008006" key="4">
    <source>
        <dbReference type="Google" id="ProtNLM"/>
    </source>
</evidence>